<dbReference type="SMART" id="SM00184">
    <property type="entry name" value="RING"/>
    <property type="match status" value="1"/>
</dbReference>
<dbReference type="Gene3D" id="3.30.40.10">
    <property type="entry name" value="Zinc/RING finger domain, C3HC4 (zinc finger)"/>
    <property type="match status" value="1"/>
</dbReference>
<dbReference type="InterPro" id="IPR009081">
    <property type="entry name" value="PP-bd_ACP"/>
</dbReference>
<feature type="transmembrane region" description="Helical" evidence="6">
    <location>
        <begin position="838"/>
        <end position="863"/>
    </location>
</feature>
<dbReference type="PANTHER" id="PTHR43201:SF10">
    <property type="entry name" value="CARRIER DOMAIN-CONTAINING PROTEIN"/>
    <property type="match status" value="1"/>
</dbReference>
<feature type="transmembrane region" description="Helical" evidence="6">
    <location>
        <begin position="1341"/>
        <end position="1369"/>
    </location>
</feature>
<protein>
    <recommendedName>
        <fullName evidence="11">Carrier domain-containing protein</fullName>
    </recommendedName>
</protein>
<evidence type="ECO:0000256" key="6">
    <source>
        <dbReference type="SAM" id="Phobius"/>
    </source>
</evidence>
<dbReference type="PROSITE" id="PS00518">
    <property type="entry name" value="ZF_RING_1"/>
    <property type="match status" value="1"/>
</dbReference>
<evidence type="ECO:0000259" key="8">
    <source>
        <dbReference type="PROSITE" id="PS50089"/>
    </source>
</evidence>
<evidence type="ECO:0008006" key="11">
    <source>
        <dbReference type="Google" id="ProtNLM"/>
    </source>
</evidence>
<dbReference type="InterPro" id="IPR018957">
    <property type="entry name" value="Znf_C3HC4_RING-type"/>
</dbReference>
<name>A0ABR2ZCH7_9AGAR</name>
<dbReference type="InterPro" id="IPR045851">
    <property type="entry name" value="AMP-bd_C_sf"/>
</dbReference>
<dbReference type="Gene3D" id="2.160.10.10">
    <property type="entry name" value="Hexapeptide repeat proteins"/>
    <property type="match status" value="2"/>
</dbReference>
<gene>
    <name evidence="9" type="ORF">AAF712_013881</name>
</gene>
<dbReference type="CDD" id="cd16449">
    <property type="entry name" value="RING-HC"/>
    <property type="match status" value="1"/>
</dbReference>
<reference evidence="9 10" key="1">
    <citation type="submission" date="2024-05" db="EMBL/GenBank/DDBJ databases">
        <title>A draft genome resource for the thread blight pathogen Marasmius tenuissimus strain MS-2.</title>
        <authorList>
            <person name="Yulfo-Soto G.E."/>
            <person name="Baruah I.K."/>
            <person name="Amoako-Attah I."/>
            <person name="Bukari Y."/>
            <person name="Meinhardt L.W."/>
            <person name="Bailey B.A."/>
            <person name="Cohen S.P."/>
        </authorList>
    </citation>
    <scope>NUCLEOTIDE SEQUENCE [LARGE SCALE GENOMIC DNA]</scope>
    <source>
        <strain evidence="9 10">MS-2</strain>
    </source>
</reference>
<dbReference type="SUPFAM" id="SSF47336">
    <property type="entry name" value="ACP-like"/>
    <property type="match status" value="1"/>
</dbReference>
<accession>A0ABR2ZCH7</accession>
<proteinExistence type="predicted"/>
<feature type="domain" description="Carrier" evidence="7">
    <location>
        <begin position="676"/>
        <end position="750"/>
    </location>
</feature>
<dbReference type="InterPro" id="IPR001841">
    <property type="entry name" value="Znf_RING"/>
</dbReference>
<dbReference type="Proteomes" id="UP001437256">
    <property type="component" value="Unassembled WGS sequence"/>
</dbReference>
<dbReference type="InterPro" id="IPR013083">
    <property type="entry name" value="Znf_RING/FYVE/PHD"/>
</dbReference>
<dbReference type="SUPFAM" id="SSF51161">
    <property type="entry name" value="Trimeric LpxA-like enzymes"/>
    <property type="match status" value="3"/>
</dbReference>
<keyword evidence="2 4" id="KW-0863">Zinc-finger</keyword>
<dbReference type="PROSITE" id="PS50075">
    <property type="entry name" value="CARRIER"/>
    <property type="match status" value="1"/>
</dbReference>
<feature type="transmembrane region" description="Helical" evidence="6">
    <location>
        <begin position="1288"/>
        <end position="1321"/>
    </location>
</feature>
<dbReference type="InterPro" id="IPR036736">
    <property type="entry name" value="ACP-like_sf"/>
</dbReference>
<evidence type="ECO:0000313" key="10">
    <source>
        <dbReference type="Proteomes" id="UP001437256"/>
    </source>
</evidence>
<evidence type="ECO:0000256" key="4">
    <source>
        <dbReference type="PROSITE-ProRule" id="PRU00175"/>
    </source>
</evidence>
<dbReference type="Pfam" id="PF00550">
    <property type="entry name" value="PP-binding"/>
    <property type="match status" value="1"/>
</dbReference>
<keyword evidence="10" id="KW-1185">Reference proteome</keyword>
<dbReference type="InterPro" id="IPR011004">
    <property type="entry name" value="Trimer_LpxA-like_sf"/>
</dbReference>
<evidence type="ECO:0000256" key="2">
    <source>
        <dbReference type="ARBA" id="ARBA00022771"/>
    </source>
</evidence>
<feature type="region of interest" description="Disordered" evidence="5">
    <location>
        <begin position="1535"/>
        <end position="1555"/>
    </location>
</feature>
<evidence type="ECO:0000256" key="3">
    <source>
        <dbReference type="ARBA" id="ARBA00022833"/>
    </source>
</evidence>
<evidence type="ECO:0000259" key="7">
    <source>
        <dbReference type="PROSITE" id="PS50075"/>
    </source>
</evidence>
<keyword evidence="6" id="KW-1133">Transmembrane helix</keyword>
<sequence length="1623" mass="178459">MSIPLDFLSSALDIPSGLSLGDSLARQLQSSGHAQTLLECLCSTDTPAIYSPDPSARPLLHNDIRSFVASFTMPLSSSRDALGPNDRVMVALPTGPENALALLAVATYHTCAPVNASCTGAELREDAIRLNAKAVVTTRDSVDRLELRRLRDDVGCDIVILDGRSPDKPGIFDLSILDEVSSPRQPSTPSLPHTLDDQSLVLHTSGTSGKKKVVPYTLRSLIIGTWAVVLSWRLRSTDVNMNMMPLFHVGGIVRNLLAPVLSGGSTIVCSGFDPITFWELTTRLKATWYYAAPTIHHAILTSQPEHIIPARDLKIRMICNAAGGLLPSLALELKERFDGAVILPSYGMTECMPIASPPTTYQLERPGCSGVACGPYLSIRSPLNIEQELPSGSTGAVCVRGYPTFDGYELAPDVNAALDKSAFSSEGWFDSGDCGYMDDDGYLYITGRSKEIINKGGEVISPFEVEEAIITAARTHVKTTLAFSVDHDVLQEAIGVVIVPEPGRPRLGLSQLQDLLRDHLHPSKWPFVMVYMKDLPKNSAGKPLRIKLSARLGLECFTDDTPLLYRHFEAEVPSPSAPLSKPIPCARVSVDLEALARGLSTIAGVQDVALRSRQDGTPEAFIAADPHSNLDSDSARSVTIQPVYVLSTPLTKNLDDTYAFDLIELNAFQQNNAKLSKQEMIVRDIVVELLRVEARMITSKSDFFLLGGNSLLLGKLSHHLRKETGVNIPVAAIFTNSTISGIASLIEVEQRGMSLESLIDEKMDDTTAANSTDSGLAFDPDPEFGQAERQSHPLVMLVQSIPMLFFYPLKSALSWTLLLFMLSRLTPLLLTGSFWERMGALLCGIIVARLGAQIIAPLTAILFKWAVIGKYQPGTYRMWSVYYLRWWIVNQSIILAGKGIFGLHPSLELVYYRLLGARIGRNVSIDKHAKLGEFDLLTFEDGCRIDASNIRGFCVEREGGFRLDRVTIGRRAVVNTYTWISPGSSIPKNSVWGPHASSLERPVPRSFAAYNRSLVQEPHWLLKILIAWPVMLIVCVASYIPWFICLWLMVQRTIVIKDGLNPLLSVIYWFAAPERVVFHILARIARATVTPILHVCLSILAKRILGLNKECRSADASQMSLLRRFINSQLLSKKKLKGAFDIVGTHYEIVSLTYRLMGAKIGRRVYWPGSGIYCLDPELLEIGDDVVFGSRSELFTTDRFGTGKITIDNGAMIADRVVLLPGTHVGYRTVMGSGALSKRDTAYQDNSIWMGNNRGEAICFSKGFTQSEKDDTITPFGRAFYKREAPYFVYPYALVLFISFLVAAFSAAFWSVAAAVAAQLLKQLHLHLGRLHLFDIKWYNFGILYGFIACCFIVVLSIQAILTLLWVIITKWIVIGRRQAGQYHWDKSSYCQRWQLHLTLSRPLYKGHGSGGILAPLTGSVFIVWFYRALGAKIGRDCTIFPCGKAGLMTEPDLVELGNDVSLDYCSVVAHINTKGNFALNSLKIGDGCAMRSGSRLLSGASMDDSSMLCEHTLLTSGEVAEAGQVYVGWPARQVRPERPSSKRTGSDETLREKARTESVVSRTFTILTCPLCGGFPKSSTGTPCGHVFCEGCISGISRCPVCTTSLSEDKLLRIHLSFAKAE</sequence>
<evidence type="ECO:0000313" key="9">
    <source>
        <dbReference type="EMBL" id="KAL0059370.1"/>
    </source>
</evidence>
<comment type="caution">
    <text evidence="9">The sequence shown here is derived from an EMBL/GenBank/DDBJ whole genome shotgun (WGS) entry which is preliminary data.</text>
</comment>
<dbReference type="Gene3D" id="3.30.300.30">
    <property type="match status" value="1"/>
</dbReference>
<dbReference type="SUPFAM" id="SSF56801">
    <property type="entry name" value="Acetyl-CoA synthetase-like"/>
    <property type="match status" value="1"/>
</dbReference>
<keyword evidence="6" id="KW-0472">Membrane</keyword>
<dbReference type="Pfam" id="PF00501">
    <property type="entry name" value="AMP-binding"/>
    <property type="match status" value="1"/>
</dbReference>
<dbReference type="PANTHER" id="PTHR43201">
    <property type="entry name" value="ACYL-COA SYNTHETASE"/>
    <property type="match status" value="1"/>
</dbReference>
<dbReference type="Pfam" id="PF00097">
    <property type="entry name" value="zf-C3HC4"/>
    <property type="match status" value="1"/>
</dbReference>
<dbReference type="Gene3D" id="1.10.1200.10">
    <property type="entry name" value="ACP-like"/>
    <property type="match status" value="1"/>
</dbReference>
<dbReference type="SUPFAM" id="SSF57850">
    <property type="entry name" value="RING/U-box"/>
    <property type="match status" value="1"/>
</dbReference>
<dbReference type="EMBL" id="JBBXMP010000230">
    <property type="protein sequence ID" value="KAL0059370.1"/>
    <property type="molecule type" value="Genomic_DNA"/>
</dbReference>
<dbReference type="InterPro" id="IPR000873">
    <property type="entry name" value="AMP-dep_synth/lig_dom"/>
</dbReference>
<keyword evidence="1" id="KW-0479">Metal-binding</keyword>
<feature type="transmembrane region" description="Helical" evidence="6">
    <location>
        <begin position="1026"/>
        <end position="1050"/>
    </location>
</feature>
<dbReference type="Gene3D" id="3.40.50.12780">
    <property type="entry name" value="N-terminal domain of ligase-like"/>
    <property type="match status" value="1"/>
</dbReference>
<feature type="domain" description="RING-type" evidence="8">
    <location>
        <begin position="1570"/>
        <end position="1604"/>
    </location>
</feature>
<keyword evidence="3" id="KW-0862">Zinc</keyword>
<evidence type="ECO:0000256" key="1">
    <source>
        <dbReference type="ARBA" id="ARBA00022723"/>
    </source>
</evidence>
<keyword evidence="6" id="KW-0812">Transmembrane</keyword>
<evidence type="ECO:0000256" key="5">
    <source>
        <dbReference type="SAM" id="MobiDB-lite"/>
    </source>
</evidence>
<dbReference type="InterPro" id="IPR017907">
    <property type="entry name" value="Znf_RING_CS"/>
</dbReference>
<feature type="transmembrane region" description="Helical" evidence="6">
    <location>
        <begin position="884"/>
        <end position="904"/>
    </location>
</feature>
<dbReference type="InterPro" id="IPR042099">
    <property type="entry name" value="ANL_N_sf"/>
</dbReference>
<organism evidence="9 10">
    <name type="scientific">Marasmius tenuissimus</name>
    <dbReference type="NCBI Taxonomy" id="585030"/>
    <lineage>
        <taxon>Eukaryota</taxon>
        <taxon>Fungi</taxon>
        <taxon>Dikarya</taxon>
        <taxon>Basidiomycota</taxon>
        <taxon>Agaricomycotina</taxon>
        <taxon>Agaricomycetes</taxon>
        <taxon>Agaricomycetidae</taxon>
        <taxon>Agaricales</taxon>
        <taxon>Marasmiineae</taxon>
        <taxon>Marasmiaceae</taxon>
        <taxon>Marasmius</taxon>
    </lineage>
</organism>
<dbReference type="PROSITE" id="PS50089">
    <property type="entry name" value="ZF_RING_2"/>
    <property type="match status" value="1"/>
</dbReference>